<sequence>MIETLDSSYQSSQMIDHLFANVDVAFVVLNLNREVMLMNRHAERLTGYTQEDMVGKSARVFYEREEDFTEQGQKRYNPDAEYTKEHYVTPYITKQGRRFWGDTQGGAVKGADGKPIYFVAIVTDVTERYQSTLTLNHLHAVTSDRNLDFSERMSRILTLGCEHFELPIGILSRIDDEVYTVEYAKHPENALKGGEVFDLSNTYCFHVFQADDVQQFHHVADSRISSHPCYTAFGLEAYIGSPIFVDGVRYGTLNFSSPDPRRTFTAQDREIIRLLAQWVGHEIARMRDIDELQQAREELERVANTDSLTRLPNRRYLNCEIERHMAHFERFSEPVTIAMVDFDKFKLLNDHYGHAAGDQALIDFATITRNELRKYDLCGRWGGEEFIIVFPNTNISDASLVIERLRQQVMASPVTLDNDQIFFTISIGLSESRKGEETEALIQRADDALYRAKEKGRNCFVTSK</sequence>
<dbReference type="SMART" id="SM00267">
    <property type="entry name" value="GGDEF"/>
    <property type="match status" value="1"/>
</dbReference>
<gene>
    <name evidence="6" type="ORF">JQC93_03395</name>
</gene>
<keyword evidence="7" id="KW-1185">Reference proteome</keyword>
<evidence type="ECO:0000259" key="5">
    <source>
        <dbReference type="PROSITE" id="PS50887"/>
    </source>
</evidence>
<evidence type="ECO:0000256" key="1">
    <source>
        <dbReference type="ARBA" id="ARBA00012528"/>
    </source>
</evidence>
<evidence type="ECO:0000313" key="6">
    <source>
        <dbReference type="EMBL" id="MBM7035441.1"/>
    </source>
</evidence>
<dbReference type="SUPFAM" id="SSF55073">
    <property type="entry name" value="Nucleotide cyclase"/>
    <property type="match status" value="1"/>
</dbReference>
<dbReference type="PROSITE" id="PS50112">
    <property type="entry name" value="PAS"/>
    <property type="match status" value="1"/>
</dbReference>
<dbReference type="PANTHER" id="PTHR45138">
    <property type="entry name" value="REGULATORY COMPONENTS OF SENSORY TRANSDUCTION SYSTEM"/>
    <property type="match status" value="1"/>
</dbReference>
<comment type="caution">
    <text evidence="6">The sequence shown here is derived from an EMBL/GenBank/DDBJ whole genome shotgun (WGS) entry which is preliminary data.</text>
</comment>
<evidence type="ECO:0000259" key="3">
    <source>
        <dbReference type="PROSITE" id="PS50112"/>
    </source>
</evidence>
<dbReference type="PROSITE" id="PS50887">
    <property type="entry name" value="GGDEF"/>
    <property type="match status" value="1"/>
</dbReference>
<dbReference type="RefSeq" id="WP_205157041.1">
    <property type="nucleotide sequence ID" value="NZ_JAFEUM010000001.1"/>
</dbReference>
<comment type="catalytic activity">
    <reaction evidence="2">
        <text>2 GTP = 3',3'-c-di-GMP + 2 diphosphate</text>
        <dbReference type="Rhea" id="RHEA:24898"/>
        <dbReference type="ChEBI" id="CHEBI:33019"/>
        <dbReference type="ChEBI" id="CHEBI:37565"/>
        <dbReference type="ChEBI" id="CHEBI:58805"/>
        <dbReference type="EC" id="2.7.7.65"/>
    </reaction>
</comment>
<dbReference type="SMART" id="SM00065">
    <property type="entry name" value="GAF"/>
    <property type="match status" value="1"/>
</dbReference>
<dbReference type="Pfam" id="PF00990">
    <property type="entry name" value="GGDEF"/>
    <property type="match status" value="1"/>
</dbReference>
<organism evidence="6 7">
    <name type="scientific">Vibrio ulleungensis</name>
    <dbReference type="NCBI Taxonomy" id="2807619"/>
    <lineage>
        <taxon>Bacteria</taxon>
        <taxon>Pseudomonadati</taxon>
        <taxon>Pseudomonadota</taxon>
        <taxon>Gammaproteobacteria</taxon>
        <taxon>Vibrionales</taxon>
        <taxon>Vibrionaceae</taxon>
        <taxon>Vibrio</taxon>
    </lineage>
</organism>
<dbReference type="InterPro" id="IPR000160">
    <property type="entry name" value="GGDEF_dom"/>
</dbReference>
<dbReference type="InterPro" id="IPR035965">
    <property type="entry name" value="PAS-like_dom_sf"/>
</dbReference>
<feature type="domain" description="GGDEF" evidence="5">
    <location>
        <begin position="333"/>
        <end position="464"/>
    </location>
</feature>
<dbReference type="InterPro" id="IPR050469">
    <property type="entry name" value="Diguanylate_Cyclase"/>
</dbReference>
<dbReference type="InterPro" id="IPR001610">
    <property type="entry name" value="PAC"/>
</dbReference>
<dbReference type="Proteomes" id="UP000809621">
    <property type="component" value="Unassembled WGS sequence"/>
</dbReference>
<dbReference type="InterPro" id="IPR043128">
    <property type="entry name" value="Rev_trsase/Diguanyl_cyclase"/>
</dbReference>
<dbReference type="Pfam" id="PF13426">
    <property type="entry name" value="PAS_9"/>
    <property type="match status" value="1"/>
</dbReference>
<dbReference type="SUPFAM" id="SSF55785">
    <property type="entry name" value="PYP-like sensor domain (PAS domain)"/>
    <property type="match status" value="1"/>
</dbReference>
<dbReference type="InterPro" id="IPR000014">
    <property type="entry name" value="PAS"/>
</dbReference>
<feature type="domain" description="PAC" evidence="4">
    <location>
        <begin position="82"/>
        <end position="137"/>
    </location>
</feature>
<dbReference type="Gene3D" id="3.30.70.270">
    <property type="match status" value="1"/>
</dbReference>
<dbReference type="Gene3D" id="3.30.450.20">
    <property type="entry name" value="PAS domain"/>
    <property type="match status" value="1"/>
</dbReference>
<dbReference type="Pfam" id="PF01590">
    <property type="entry name" value="GAF"/>
    <property type="match status" value="1"/>
</dbReference>
<dbReference type="CDD" id="cd01949">
    <property type="entry name" value="GGDEF"/>
    <property type="match status" value="1"/>
</dbReference>
<accession>A0ABS2HEC9</accession>
<proteinExistence type="predicted"/>
<name>A0ABS2HEC9_9VIBR</name>
<feature type="domain" description="PAS" evidence="3">
    <location>
        <begin position="11"/>
        <end position="63"/>
    </location>
</feature>
<dbReference type="Gene3D" id="3.30.450.40">
    <property type="match status" value="1"/>
</dbReference>
<dbReference type="NCBIfam" id="TIGR00254">
    <property type="entry name" value="GGDEF"/>
    <property type="match status" value="1"/>
</dbReference>
<evidence type="ECO:0000256" key="2">
    <source>
        <dbReference type="ARBA" id="ARBA00034247"/>
    </source>
</evidence>
<dbReference type="EC" id="2.7.7.65" evidence="1"/>
<evidence type="ECO:0000313" key="7">
    <source>
        <dbReference type="Proteomes" id="UP000809621"/>
    </source>
</evidence>
<dbReference type="InterPro" id="IPR029016">
    <property type="entry name" value="GAF-like_dom_sf"/>
</dbReference>
<dbReference type="InterPro" id="IPR000700">
    <property type="entry name" value="PAS-assoc_C"/>
</dbReference>
<dbReference type="SMART" id="SM00086">
    <property type="entry name" value="PAC"/>
    <property type="match status" value="1"/>
</dbReference>
<dbReference type="PANTHER" id="PTHR45138:SF9">
    <property type="entry name" value="DIGUANYLATE CYCLASE DGCM-RELATED"/>
    <property type="match status" value="1"/>
</dbReference>
<dbReference type="EMBL" id="JAFEUM010000001">
    <property type="protein sequence ID" value="MBM7035441.1"/>
    <property type="molecule type" value="Genomic_DNA"/>
</dbReference>
<dbReference type="SUPFAM" id="SSF55781">
    <property type="entry name" value="GAF domain-like"/>
    <property type="match status" value="1"/>
</dbReference>
<dbReference type="InterPro" id="IPR003018">
    <property type="entry name" value="GAF"/>
</dbReference>
<protein>
    <recommendedName>
        <fullName evidence="1">diguanylate cyclase</fullName>
        <ecNumber evidence="1">2.7.7.65</ecNumber>
    </recommendedName>
</protein>
<reference evidence="6 7" key="1">
    <citation type="submission" date="2021-02" db="EMBL/GenBank/DDBJ databases">
        <authorList>
            <person name="Park J.-S."/>
        </authorList>
    </citation>
    <scope>NUCLEOTIDE SEQUENCE [LARGE SCALE GENOMIC DNA]</scope>
    <source>
        <strain evidence="6 7">188UL20-2</strain>
    </source>
</reference>
<dbReference type="CDD" id="cd00130">
    <property type="entry name" value="PAS"/>
    <property type="match status" value="1"/>
</dbReference>
<dbReference type="SMART" id="SM00091">
    <property type="entry name" value="PAS"/>
    <property type="match status" value="1"/>
</dbReference>
<evidence type="ECO:0000259" key="4">
    <source>
        <dbReference type="PROSITE" id="PS50113"/>
    </source>
</evidence>
<dbReference type="NCBIfam" id="TIGR00229">
    <property type="entry name" value="sensory_box"/>
    <property type="match status" value="1"/>
</dbReference>
<dbReference type="PROSITE" id="PS50113">
    <property type="entry name" value="PAC"/>
    <property type="match status" value="1"/>
</dbReference>
<dbReference type="InterPro" id="IPR029787">
    <property type="entry name" value="Nucleotide_cyclase"/>
</dbReference>